<sequence>MAEGCRSRWGVDYSGRQLVYKWDKQFYPEVVEKGSHMLQIDVDTEKGGLCIYPDFYVDFGAEPNGSCLAHEMRYPGGDCTSDIWV</sequence>
<keyword evidence="2" id="KW-1185">Reference proteome</keyword>
<organism evidence="1 2">
    <name type="scientific">Arctium lappa</name>
    <name type="common">Greater burdock</name>
    <name type="synonym">Lappa major</name>
    <dbReference type="NCBI Taxonomy" id="4217"/>
    <lineage>
        <taxon>Eukaryota</taxon>
        <taxon>Viridiplantae</taxon>
        <taxon>Streptophyta</taxon>
        <taxon>Embryophyta</taxon>
        <taxon>Tracheophyta</taxon>
        <taxon>Spermatophyta</taxon>
        <taxon>Magnoliopsida</taxon>
        <taxon>eudicotyledons</taxon>
        <taxon>Gunneridae</taxon>
        <taxon>Pentapetalae</taxon>
        <taxon>asterids</taxon>
        <taxon>campanulids</taxon>
        <taxon>Asterales</taxon>
        <taxon>Asteraceae</taxon>
        <taxon>Carduoideae</taxon>
        <taxon>Cardueae</taxon>
        <taxon>Arctiinae</taxon>
        <taxon>Arctium</taxon>
    </lineage>
</organism>
<name>A0ACB9EJZ1_ARCLA</name>
<proteinExistence type="predicted"/>
<comment type="caution">
    <text evidence="1">The sequence shown here is derived from an EMBL/GenBank/DDBJ whole genome shotgun (WGS) entry which is preliminary data.</text>
</comment>
<accession>A0ACB9EJZ1</accession>
<dbReference type="Proteomes" id="UP001055879">
    <property type="component" value="Linkage Group LG02"/>
</dbReference>
<protein>
    <submittedName>
        <fullName evidence="1">Uncharacterized protein</fullName>
    </submittedName>
</protein>
<evidence type="ECO:0000313" key="1">
    <source>
        <dbReference type="EMBL" id="KAI3759006.1"/>
    </source>
</evidence>
<evidence type="ECO:0000313" key="2">
    <source>
        <dbReference type="Proteomes" id="UP001055879"/>
    </source>
</evidence>
<dbReference type="EMBL" id="CM042048">
    <property type="protein sequence ID" value="KAI3759006.1"/>
    <property type="molecule type" value="Genomic_DNA"/>
</dbReference>
<reference evidence="1 2" key="2">
    <citation type="journal article" date="2022" name="Mol. Ecol. Resour.">
        <title>The genomes of chicory, endive, great burdock and yacon provide insights into Asteraceae paleo-polyploidization history and plant inulin production.</title>
        <authorList>
            <person name="Fan W."/>
            <person name="Wang S."/>
            <person name="Wang H."/>
            <person name="Wang A."/>
            <person name="Jiang F."/>
            <person name="Liu H."/>
            <person name="Zhao H."/>
            <person name="Xu D."/>
            <person name="Zhang Y."/>
        </authorList>
    </citation>
    <scope>NUCLEOTIDE SEQUENCE [LARGE SCALE GENOMIC DNA]</scope>
    <source>
        <strain evidence="2">cv. Niubang</strain>
    </source>
</reference>
<reference evidence="2" key="1">
    <citation type="journal article" date="2022" name="Mol. Ecol. Resour.">
        <title>The genomes of chicory, endive, great burdock and yacon provide insights into Asteraceae palaeo-polyploidization history and plant inulin production.</title>
        <authorList>
            <person name="Fan W."/>
            <person name="Wang S."/>
            <person name="Wang H."/>
            <person name="Wang A."/>
            <person name="Jiang F."/>
            <person name="Liu H."/>
            <person name="Zhao H."/>
            <person name="Xu D."/>
            <person name="Zhang Y."/>
        </authorList>
    </citation>
    <scope>NUCLEOTIDE SEQUENCE [LARGE SCALE GENOMIC DNA]</scope>
    <source>
        <strain evidence="2">cv. Niubang</strain>
    </source>
</reference>
<gene>
    <name evidence="1" type="ORF">L6452_06579</name>
</gene>